<dbReference type="AlphaFoldDB" id="A0A4R0YD73"/>
<dbReference type="Proteomes" id="UP000291822">
    <property type="component" value="Unassembled WGS sequence"/>
</dbReference>
<evidence type="ECO:0000256" key="1">
    <source>
        <dbReference type="ARBA" id="ARBA00004167"/>
    </source>
</evidence>
<feature type="region of interest" description="Disordered" evidence="5">
    <location>
        <begin position="32"/>
        <end position="55"/>
    </location>
</feature>
<gene>
    <name evidence="7" type="ORF">EZM97_36190</name>
</gene>
<dbReference type="Pfam" id="PF03544">
    <property type="entry name" value="TonB_C"/>
    <property type="match status" value="1"/>
</dbReference>
<comment type="subcellular location">
    <subcellularLocation>
        <location evidence="1">Membrane</location>
        <topology evidence="1">Single-pass membrane protein</topology>
    </subcellularLocation>
</comment>
<evidence type="ECO:0000256" key="5">
    <source>
        <dbReference type="SAM" id="MobiDB-lite"/>
    </source>
</evidence>
<dbReference type="InterPro" id="IPR037682">
    <property type="entry name" value="TonB_C"/>
</dbReference>
<evidence type="ECO:0000256" key="3">
    <source>
        <dbReference type="ARBA" id="ARBA00022989"/>
    </source>
</evidence>
<feature type="domain" description="TonB C-terminal" evidence="6">
    <location>
        <begin position="128"/>
        <end position="224"/>
    </location>
</feature>
<dbReference type="NCBIfam" id="TIGR01352">
    <property type="entry name" value="tonB_Cterm"/>
    <property type="match status" value="1"/>
</dbReference>
<evidence type="ECO:0000256" key="2">
    <source>
        <dbReference type="ARBA" id="ARBA00022692"/>
    </source>
</evidence>
<dbReference type="InterPro" id="IPR006260">
    <property type="entry name" value="TonB/TolA_C"/>
</dbReference>
<reference evidence="7 8" key="1">
    <citation type="submission" date="2019-02" db="EMBL/GenBank/DDBJ databases">
        <title>Dyella amyloliquefaciens sp. nov., isolated from forest soil.</title>
        <authorList>
            <person name="Gao Z.-H."/>
            <person name="Qiu L.-H."/>
        </authorList>
    </citation>
    <scope>NUCLEOTIDE SEQUENCE [LARGE SCALE GENOMIC DNA]</scope>
    <source>
        <strain evidence="7 8">KACC 12747</strain>
    </source>
</reference>
<dbReference type="SUPFAM" id="SSF74653">
    <property type="entry name" value="TolA/TonB C-terminal domain"/>
    <property type="match status" value="1"/>
</dbReference>
<sequence length="252" mass="27659">MICRRLYRRFSAKRLSARPAGQRARFRSTAMPCWPRGRSTSMHRQPTPRRTMKPHSRTIVNCSITSPPSSSTRSASCIGEQPVQEHPLPEKCMRSIAVAVMLALVSGCAMDAPMRTSGPMLTFSPPGEGHVAQGYNSPYSIPWPRGNDGSLLAGETVLIVLINAQGNVETVKVEATSGYPLLDMAAIEGVRRWHFEPGIRQGVAAKGYARIPVMMDPKNQWRMKEPMPATLINPPGKKTAWGPLGQPRSTSE</sequence>
<dbReference type="EMBL" id="SJTG01000008">
    <property type="protein sequence ID" value="TCI05956.1"/>
    <property type="molecule type" value="Genomic_DNA"/>
</dbReference>
<evidence type="ECO:0000259" key="6">
    <source>
        <dbReference type="PROSITE" id="PS52015"/>
    </source>
</evidence>
<keyword evidence="3" id="KW-1133">Transmembrane helix</keyword>
<comment type="caution">
    <text evidence="7">The sequence shown here is derived from an EMBL/GenBank/DDBJ whole genome shotgun (WGS) entry which is preliminary data.</text>
</comment>
<keyword evidence="2" id="KW-0812">Transmembrane</keyword>
<dbReference type="PROSITE" id="PS52015">
    <property type="entry name" value="TONB_CTD"/>
    <property type="match status" value="1"/>
</dbReference>
<keyword evidence="4" id="KW-0472">Membrane</keyword>
<accession>A0A4R0YD73</accession>
<evidence type="ECO:0000313" key="7">
    <source>
        <dbReference type="EMBL" id="TCI05956.1"/>
    </source>
</evidence>
<evidence type="ECO:0000256" key="4">
    <source>
        <dbReference type="ARBA" id="ARBA00023136"/>
    </source>
</evidence>
<feature type="region of interest" description="Disordered" evidence="5">
    <location>
        <begin position="229"/>
        <end position="252"/>
    </location>
</feature>
<organism evidence="7 8">
    <name type="scientific">Dyella soli</name>
    <dbReference type="NCBI Taxonomy" id="522319"/>
    <lineage>
        <taxon>Bacteria</taxon>
        <taxon>Pseudomonadati</taxon>
        <taxon>Pseudomonadota</taxon>
        <taxon>Gammaproteobacteria</taxon>
        <taxon>Lysobacterales</taxon>
        <taxon>Rhodanobacteraceae</taxon>
        <taxon>Dyella</taxon>
    </lineage>
</organism>
<keyword evidence="8" id="KW-1185">Reference proteome</keyword>
<evidence type="ECO:0000313" key="8">
    <source>
        <dbReference type="Proteomes" id="UP000291822"/>
    </source>
</evidence>
<feature type="compositionally biased region" description="Basic residues" evidence="5">
    <location>
        <begin position="46"/>
        <end position="55"/>
    </location>
</feature>
<dbReference type="GO" id="GO:0055085">
    <property type="term" value="P:transmembrane transport"/>
    <property type="evidence" value="ECO:0007669"/>
    <property type="project" value="InterPro"/>
</dbReference>
<protein>
    <submittedName>
        <fullName evidence="7">Energy transducer TonB</fullName>
    </submittedName>
</protein>
<proteinExistence type="predicted"/>
<dbReference type="GO" id="GO:0016020">
    <property type="term" value="C:membrane"/>
    <property type="evidence" value="ECO:0007669"/>
    <property type="project" value="UniProtKB-SubCell"/>
</dbReference>
<name>A0A4R0YD73_9GAMM</name>
<dbReference type="Gene3D" id="3.30.1150.10">
    <property type="match status" value="1"/>
</dbReference>